<dbReference type="SUPFAM" id="SSF55797">
    <property type="entry name" value="PR-1-like"/>
    <property type="match status" value="1"/>
</dbReference>
<dbReference type="InterPro" id="IPR014044">
    <property type="entry name" value="CAP_dom"/>
</dbReference>
<sequence precursor="true">MPLARRTVTGALAALGSAAVLVTVLAACKPILASSPPGGGESAQPTATVATSSPTAATSLTFSLSADPIPPPASPTTVAAPPSTAAQPPAQPPVRPAPPMTTRPPVTTRPPATTAPPAASKTDEVVRLTNVERAKAGCGALTVDARLAASAQAHTADMAQNNYFSHTSLDGRTMVDRIRATGFPLTAVGENIAAGGTTAAQTMDMWMNSPGHRANILNCSYTRIGVGYAEGGSYRYYWTQDFGRL</sequence>
<dbReference type="Gene3D" id="3.40.33.10">
    <property type="entry name" value="CAP"/>
    <property type="match status" value="1"/>
</dbReference>
<organism evidence="3 4">
    <name type="scientific">Pseudofrankia inefficax (strain DSM 45817 / CECT 9037 / DDB 130130 / EuI1c)</name>
    <name type="common">Frankia inefficax</name>
    <dbReference type="NCBI Taxonomy" id="298654"/>
    <lineage>
        <taxon>Bacteria</taxon>
        <taxon>Bacillati</taxon>
        <taxon>Actinomycetota</taxon>
        <taxon>Actinomycetes</taxon>
        <taxon>Frankiales</taxon>
        <taxon>Frankiaceae</taxon>
        <taxon>Pseudofrankia</taxon>
    </lineage>
</organism>
<dbReference type="InParanoid" id="E3JCT2"/>
<dbReference type="CDD" id="cd05379">
    <property type="entry name" value="CAP_bacterial"/>
    <property type="match status" value="1"/>
</dbReference>
<dbReference type="OrthoDB" id="68195at2"/>
<feature type="domain" description="SCP" evidence="2">
    <location>
        <begin position="120"/>
        <end position="236"/>
    </location>
</feature>
<dbReference type="KEGG" id="fri:FraEuI1c_1870"/>
<dbReference type="eggNOG" id="COG2340">
    <property type="taxonomic scope" value="Bacteria"/>
</dbReference>
<feature type="compositionally biased region" description="Low complexity" evidence="1">
    <location>
        <begin position="75"/>
        <end position="88"/>
    </location>
</feature>
<evidence type="ECO:0000313" key="3">
    <source>
        <dbReference type="EMBL" id="ADP79922.1"/>
    </source>
</evidence>
<name>E3JCT2_PSEI1</name>
<dbReference type="STRING" id="298654.FraEuI1c_1870"/>
<evidence type="ECO:0000313" key="4">
    <source>
        <dbReference type="Proteomes" id="UP000002484"/>
    </source>
</evidence>
<dbReference type="PANTHER" id="PTHR31157">
    <property type="entry name" value="SCP DOMAIN-CONTAINING PROTEIN"/>
    <property type="match status" value="1"/>
</dbReference>
<dbReference type="PROSITE" id="PS51257">
    <property type="entry name" value="PROKAR_LIPOPROTEIN"/>
    <property type="match status" value="1"/>
</dbReference>
<dbReference type="Proteomes" id="UP000002484">
    <property type="component" value="Chromosome"/>
</dbReference>
<proteinExistence type="predicted"/>
<evidence type="ECO:0000256" key="1">
    <source>
        <dbReference type="SAM" id="MobiDB-lite"/>
    </source>
</evidence>
<dbReference type="AlphaFoldDB" id="E3JCT2"/>
<dbReference type="PANTHER" id="PTHR31157:SF1">
    <property type="entry name" value="SCP DOMAIN-CONTAINING PROTEIN"/>
    <property type="match status" value="1"/>
</dbReference>
<reference evidence="3 4" key="1">
    <citation type="submission" date="2010-10" db="EMBL/GenBank/DDBJ databases">
        <title>Complete sequence of Frankia sp. EuI1c.</title>
        <authorList>
            <consortium name="US DOE Joint Genome Institute"/>
            <person name="Lucas S."/>
            <person name="Copeland A."/>
            <person name="Lapidus A."/>
            <person name="Cheng J.-F."/>
            <person name="Bruce D."/>
            <person name="Goodwin L."/>
            <person name="Pitluck S."/>
            <person name="Chertkov O."/>
            <person name="Detter J.C."/>
            <person name="Han C."/>
            <person name="Tapia R."/>
            <person name="Land M."/>
            <person name="Hauser L."/>
            <person name="Jeffries C."/>
            <person name="Kyrpides N."/>
            <person name="Ivanova N."/>
            <person name="Mikhailova N."/>
            <person name="Beauchemin N."/>
            <person name="Sen A."/>
            <person name="Sur S.A."/>
            <person name="Gtari M."/>
            <person name="Wall L."/>
            <person name="Tisa L."/>
            <person name="Woyke T."/>
        </authorList>
    </citation>
    <scope>NUCLEOTIDE SEQUENCE [LARGE SCALE GENOMIC DNA]</scope>
    <source>
        <strain evidence="4">DSM 45817 / CECT 9037 / EuI1c</strain>
    </source>
</reference>
<accession>E3JCT2</accession>
<dbReference type="SMART" id="SM00198">
    <property type="entry name" value="SCP"/>
    <property type="match status" value="1"/>
</dbReference>
<evidence type="ECO:0000259" key="2">
    <source>
        <dbReference type="SMART" id="SM00198"/>
    </source>
</evidence>
<dbReference type="RefSeq" id="WP_013423041.1">
    <property type="nucleotide sequence ID" value="NC_014666.1"/>
</dbReference>
<feature type="region of interest" description="Disordered" evidence="1">
    <location>
        <begin position="62"/>
        <end position="121"/>
    </location>
</feature>
<dbReference type="Pfam" id="PF00188">
    <property type="entry name" value="CAP"/>
    <property type="match status" value="1"/>
</dbReference>
<feature type="compositionally biased region" description="Pro residues" evidence="1">
    <location>
        <begin position="89"/>
        <end position="102"/>
    </location>
</feature>
<dbReference type="EMBL" id="CP002299">
    <property type="protein sequence ID" value="ADP79922.1"/>
    <property type="molecule type" value="Genomic_DNA"/>
</dbReference>
<keyword evidence="4" id="KW-1185">Reference proteome</keyword>
<protein>
    <submittedName>
        <fullName evidence="3">SCP-like extracellular</fullName>
    </submittedName>
</protein>
<gene>
    <name evidence="3" type="ordered locus">FraEuI1c_1870</name>
</gene>
<dbReference type="InterPro" id="IPR035940">
    <property type="entry name" value="CAP_sf"/>
</dbReference>
<dbReference type="HOGENOM" id="CLU_048111_2_2_11"/>
<feature type="compositionally biased region" description="Low complexity" evidence="1">
    <location>
        <begin position="103"/>
        <end position="120"/>
    </location>
</feature>